<sequence length="228" mass="25946">MIQLFNVSKTYEGEVKVEALRDINLHIKRGEFVFLVGPSGAGKSTLTRLMIREELPSKGQILVDNRSLLRMKEREVPYFRRKIGFIFQDFRLLMERTVYENVAFAMEAIEAPSSEVRERVPAVLELVGLKDKLSAYPHQLSGGQQQRVCIARAIVNNPLLIIADEPTGNLDPDTSWEIMNLLLAINKRGTTIVTATHDKEMVDRIKRRVIALQNGRIVRDEERGGYQA</sequence>
<proteinExistence type="inferred from homology"/>
<keyword evidence="8 9" id="KW-0131">Cell cycle</keyword>
<dbReference type="SUPFAM" id="SSF52540">
    <property type="entry name" value="P-loop containing nucleoside triphosphate hydrolases"/>
    <property type="match status" value="1"/>
</dbReference>
<dbReference type="InterPro" id="IPR015854">
    <property type="entry name" value="ABC_transpr_LolD-like"/>
</dbReference>
<evidence type="ECO:0000256" key="7">
    <source>
        <dbReference type="ARBA" id="ARBA00023136"/>
    </source>
</evidence>
<gene>
    <name evidence="9 11" type="primary">ftsE</name>
    <name evidence="11" type="ORF">BR63_11545</name>
</gene>
<dbReference type="PANTHER" id="PTHR24220">
    <property type="entry name" value="IMPORT ATP-BINDING PROTEIN"/>
    <property type="match status" value="1"/>
</dbReference>
<dbReference type="GO" id="GO:0022857">
    <property type="term" value="F:transmembrane transporter activity"/>
    <property type="evidence" value="ECO:0007669"/>
    <property type="project" value="TreeGrafter"/>
</dbReference>
<evidence type="ECO:0000256" key="4">
    <source>
        <dbReference type="ARBA" id="ARBA00022618"/>
    </source>
</evidence>
<evidence type="ECO:0000256" key="2">
    <source>
        <dbReference type="ARBA" id="ARBA00020019"/>
    </source>
</evidence>
<keyword evidence="5 9" id="KW-0547">Nucleotide-binding</keyword>
<evidence type="ECO:0000256" key="3">
    <source>
        <dbReference type="ARBA" id="ARBA00022475"/>
    </source>
</evidence>
<dbReference type="GO" id="GO:0016887">
    <property type="term" value="F:ATP hydrolysis activity"/>
    <property type="evidence" value="ECO:0007669"/>
    <property type="project" value="InterPro"/>
</dbReference>
<keyword evidence="3 9" id="KW-1003">Cell membrane</keyword>
<dbReference type="GO" id="GO:0005886">
    <property type="term" value="C:plasma membrane"/>
    <property type="evidence" value="ECO:0007669"/>
    <property type="project" value="UniProtKB-SubCell"/>
</dbReference>
<comment type="subcellular location">
    <subcellularLocation>
        <location evidence="9">Cell membrane</location>
        <topology evidence="9">Peripheral membrane protein</topology>
        <orientation evidence="9">Cytoplasmic side</orientation>
    </subcellularLocation>
</comment>
<dbReference type="GO" id="GO:0005524">
    <property type="term" value="F:ATP binding"/>
    <property type="evidence" value="ECO:0007669"/>
    <property type="project" value="UniProtKB-UniRule"/>
</dbReference>
<dbReference type="FunFam" id="3.40.50.300:FF:000056">
    <property type="entry name" value="Cell division ATP-binding protein FtsE"/>
    <property type="match status" value="1"/>
</dbReference>
<dbReference type="InterPro" id="IPR005286">
    <property type="entry name" value="Cell_div_FtsE"/>
</dbReference>
<keyword evidence="7 9" id="KW-0472">Membrane</keyword>
<dbReference type="PANTHER" id="PTHR24220:SF470">
    <property type="entry name" value="CELL DIVISION ATP-BINDING PROTEIN FTSE"/>
    <property type="match status" value="1"/>
</dbReference>
<dbReference type="InterPro" id="IPR003439">
    <property type="entry name" value="ABC_transporter-like_ATP-bd"/>
</dbReference>
<feature type="domain" description="ABC transporter" evidence="10">
    <location>
        <begin position="2"/>
        <end position="228"/>
    </location>
</feature>
<name>A0A7G6E484_THEFR</name>
<dbReference type="GO" id="GO:0051301">
    <property type="term" value="P:cell division"/>
    <property type="evidence" value="ECO:0007669"/>
    <property type="project" value="UniProtKB-UniRule"/>
</dbReference>
<dbReference type="Pfam" id="PF00005">
    <property type="entry name" value="ABC_tran"/>
    <property type="match status" value="1"/>
</dbReference>
<keyword evidence="4 9" id="KW-0132">Cell division</keyword>
<dbReference type="InterPro" id="IPR027417">
    <property type="entry name" value="P-loop_NTPase"/>
</dbReference>
<evidence type="ECO:0000256" key="8">
    <source>
        <dbReference type="ARBA" id="ARBA00023306"/>
    </source>
</evidence>
<evidence type="ECO:0000256" key="6">
    <source>
        <dbReference type="ARBA" id="ARBA00022840"/>
    </source>
</evidence>
<dbReference type="SMART" id="SM00382">
    <property type="entry name" value="AAA"/>
    <property type="match status" value="1"/>
</dbReference>
<organism evidence="11 12">
    <name type="scientific">Thermanaerosceptrum fracticalcis</name>
    <dbReference type="NCBI Taxonomy" id="1712410"/>
    <lineage>
        <taxon>Bacteria</taxon>
        <taxon>Bacillati</taxon>
        <taxon>Bacillota</taxon>
        <taxon>Clostridia</taxon>
        <taxon>Eubacteriales</taxon>
        <taxon>Peptococcaceae</taxon>
        <taxon>Thermanaerosceptrum</taxon>
    </lineage>
</organism>
<comment type="function">
    <text evidence="9">Part of the ABC transporter FtsEX involved in cellular division.</text>
</comment>
<evidence type="ECO:0000313" key="11">
    <source>
        <dbReference type="EMBL" id="QNB46888.1"/>
    </source>
</evidence>
<reference evidence="11 12" key="1">
    <citation type="journal article" date="2019" name="Front. Microbiol.">
        <title>Thermoanaerosceptrum fracticalcis gen. nov. sp. nov., a Novel Fumarate-Fermenting Microorganism From a Deep Fractured Carbonate Aquifer of the US Great Basin.</title>
        <authorList>
            <person name="Hamilton-Brehm S.D."/>
            <person name="Stewart L.E."/>
            <person name="Zavarin M."/>
            <person name="Caldwell M."/>
            <person name="Lawson P.A."/>
            <person name="Onstott T.C."/>
            <person name="Grzymski J."/>
            <person name="Neveux I."/>
            <person name="Lollar B.S."/>
            <person name="Russell C.E."/>
            <person name="Moser D.P."/>
        </authorList>
    </citation>
    <scope>NUCLEOTIDE SEQUENCE [LARGE SCALE GENOMIC DNA]</scope>
    <source>
        <strain evidence="11 12">DRI-13</strain>
    </source>
</reference>
<evidence type="ECO:0000256" key="9">
    <source>
        <dbReference type="RuleBase" id="RU365094"/>
    </source>
</evidence>
<comment type="similarity">
    <text evidence="1 9">Belongs to the ABC transporter superfamily.</text>
</comment>
<accession>A0A7G6E484</accession>
<protein>
    <recommendedName>
        <fullName evidence="2 9">Cell division ATP-binding protein FtsE</fullName>
    </recommendedName>
</protein>
<evidence type="ECO:0000256" key="5">
    <source>
        <dbReference type="ARBA" id="ARBA00022741"/>
    </source>
</evidence>
<evidence type="ECO:0000259" key="10">
    <source>
        <dbReference type="PROSITE" id="PS50893"/>
    </source>
</evidence>
<dbReference type="Gene3D" id="3.40.50.300">
    <property type="entry name" value="P-loop containing nucleotide triphosphate hydrolases"/>
    <property type="match status" value="1"/>
</dbReference>
<dbReference type="PROSITE" id="PS50893">
    <property type="entry name" value="ABC_TRANSPORTER_2"/>
    <property type="match status" value="1"/>
</dbReference>
<dbReference type="Proteomes" id="UP000515847">
    <property type="component" value="Chromosome"/>
</dbReference>
<keyword evidence="12" id="KW-1185">Reference proteome</keyword>
<evidence type="ECO:0000313" key="12">
    <source>
        <dbReference type="Proteomes" id="UP000515847"/>
    </source>
</evidence>
<keyword evidence="6 9" id="KW-0067">ATP-binding</keyword>
<dbReference type="AlphaFoldDB" id="A0A7G6E484"/>
<evidence type="ECO:0000256" key="1">
    <source>
        <dbReference type="ARBA" id="ARBA00005417"/>
    </source>
</evidence>
<dbReference type="InterPro" id="IPR017871">
    <property type="entry name" value="ABC_transporter-like_CS"/>
</dbReference>
<comment type="subunit">
    <text evidence="9">Homodimer. Forms a membrane-associated complex with FtsX.</text>
</comment>
<dbReference type="EMBL" id="CP045798">
    <property type="protein sequence ID" value="QNB46888.1"/>
    <property type="molecule type" value="Genomic_DNA"/>
</dbReference>
<dbReference type="NCBIfam" id="TIGR02673">
    <property type="entry name" value="FtsE"/>
    <property type="match status" value="1"/>
</dbReference>
<dbReference type="InterPro" id="IPR003593">
    <property type="entry name" value="AAA+_ATPase"/>
</dbReference>
<dbReference type="RefSeq" id="WP_034420332.1">
    <property type="nucleotide sequence ID" value="NZ_CP045798.1"/>
</dbReference>
<dbReference type="PROSITE" id="PS00211">
    <property type="entry name" value="ABC_TRANSPORTER_1"/>
    <property type="match status" value="1"/>
</dbReference>
<dbReference type="KEGG" id="tfr:BR63_11545"/>
<dbReference type="OrthoDB" id="9810992at2"/>